<protein>
    <submittedName>
        <fullName evidence="4">Fumarylacetoacetate hydrolase family protein</fullName>
    </submittedName>
</protein>
<dbReference type="EMBL" id="JBBEGN010000006">
    <property type="protein sequence ID" value="MEJ2868856.1"/>
    <property type="molecule type" value="Genomic_DNA"/>
</dbReference>
<dbReference type="InterPro" id="IPR036663">
    <property type="entry name" value="Fumarylacetoacetase_C_sf"/>
</dbReference>
<dbReference type="GO" id="GO:0016787">
    <property type="term" value="F:hydrolase activity"/>
    <property type="evidence" value="ECO:0007669"/>
    <property type="project" value="UniProtKB-KW"/>
</dbReference>
<gene>
    <name evidence="4" type="ORF">WCD74_13875</name>
</gene>
<keyword evidence="5" id="KW-1185">Reference proteome</keyword>
<dbReference type="RefSeq" id="WP_337695436.1">
    <property type="nucleotide sequence ID" value="NZ_JBBEGN010000006.1"/>
</dbReference>
<dbReference type="Proteomes" id="UP001385809">
    <property type="component" value="Unassembled WGS sequence"/>
</dbReference>
<evidence type="ECO:0000313" key="5">
    <source>
        <dbReference type="Proteomes" id="UP001385809"/>
    </source>
</evidence>
<dbReference type="PANTHER" id="PTHR42796">
    <property type="entry name" value="FUMARYLACETOACETATE HYDROLASE DOMAIN-CONTAINING PROTEIN 2A-RELATED"/>
    <property type="match status" value="1"/>
</dbReference>
<keyword evidence="4" id="KW-0378">Hydrolase</keyword>
<evidence type="ECO:0000256" key="1">
    <source>
        <dbReference type="ARBA" id="ARBA00010211"/>
    </source>
</evidence>
<feature type="domain" description="Fumarylacetoacetase-like C-terminal" evidence="3">
    <location>
        <begin position="73"/>
        <end position="277"/>
    </location>
</feature>
<name>A0ABU8MNM4_9PSEU</name>
<comment type="similarity">
    <text evidence="1">Belongs to the FAH family.</text>
</comment>
<dbReference type="Pfam" id="PF01557">
    <property type="entry name" value="FAA_hydrolase"/>
    <property type="match status" value="1"/>
</dbReference>
<evidence type="ECO:0000259" key="3">
    <source>
        <dbReference type="Pfam" id="PF01557"/>
    </source>
</evidence>
<dbReference type="Gene3D" id="3.90.850.10">
    <property type="entry name" value="Fumarylacetoacetase-like, C-terminal domain"/>
    <property type="match status" value="1"/>
</dbReference>
<organism evidence="4 5">
    <name type="scientific">Actinomycetospora aurantiaca</name>
    <dbReference type="NCBI Taxonomy" id="3129233"/>
    <lineage>
        <taxon>Bacteria</taxon>
        <taxon>Bacillati</taxon>
        <taxon>Actinomycetota</taxon>
        <taxon>Actinomycetes</taxon>
        <taxon>Pseudonocardiales</taxon>
        <taxon>Pseudonocardiaceae</taxon>
        <taxon>Actinomycetospora</taxon>
    </lineage>
</organism>
<evidence type="ECO:0000313" key="4">
    <source>
        <dbReference type="EMBL" id="MEJ2868856.1"/>
    </source>
</evidence>
<evidence type="ECO:0000256" key="2">
    <source>
        <dbReference type="ARBA" id="ARBA00022723"/>
    </source>
</evidence>
<reference evidence="4 5" key="1">
    <citation type="submission" date="2024-03" db="EMBL/GenBank/DDBJ databases">
        <title>Actinomycetospora sp. OC33-EN08, a novel actinomycete isolated from wild orchid (Aerides multiflora).</title>
        <authorList>
            <person name="Suriyachadkun C."/>
        </authorList>
    </citation>
    <scope>NUCLEOTIDE SEQUENCE [LARGE SCALE GENOMIC DNA]</scope>
    <source>
        <strain evidence="4 5">OC33-EN08</strain>
    </source>
</reference>
<dbReference type="PANTHER" id="PTHR42796:SF4">
    <property type="entry name" value="FUMARYLACETOACETATE HYDROLASE DOMAIN-CONTAINING PROTEIN 2A"/>
    <property type="match status" value="1"/>
</dbReference>
<dbReference type="InterPro" id="IPR011234">
    <property type="entry name" value="Fumarylacetoacetase-like_C"/>
</dbReference>
<keyword evidence="2" id="KW-0479">Metal-binding</keyword>
<dbReference type="InterPro" id="IPR051121">
    <property type="entry name" value="FAH"/>
</dbReference>
<proteinExistence type="inferred from homology"/>
<dbReference type="SUPFAM" id="SSF56529">
    <property type="entry name" value="FAH"/>
    <property type="match status" value="1"/>
</dbReference>
<comment type="caution">
    <text evidence="4">The sequence shown here is derived from an EMBL/GenBank/DDBJ whole genome shotgun (WGS) entry which is preliminary data.</text>
</comment>
<sequence>MHIGQIRGRAALVVDDRALDIATASDGAFPSSVDDLYSRWSELTLWASNCPLGSAQPFNIEDLGAPVRFPRQIIAFGLNYRDHAAEAGFGVPDGLPPVFTKFASAITGPNSTVALPQGNVDWEVELAVVIGASARHITPAQAWDHVAGVTVAQDISERVLQMSGPAPQFSLGKSHPGFLPLGPTLVTPDELPDRDALDLRTTLNGETVQAGNTRDLIVPVAEGIARLSDILELFPGDLILTGTPAGVGMGRTPQRFLAPGDELISAITGVGPIHQHLVASDR</sequence>
<accession>A0ABU8MNM4</accession>